<gene>
    <name evidence="1" type="ORF">GW579_20510</name>
</gene>
<reference evidence="1 2" key="1">
    <citation type="submission" date="2020-03" db="EMBL/GenBank/DDBJ databases">
        <title>Rahnella aceri sp. nov., isoated from traditional Jeju Makgeolli.</title>
        <authorList>
            <person name="Kim I.S."/>
            <person name="Jeon D."/>
        </authorList>
    </citation>
    <scope>NUCLEOTIDE SEQUENCE [LARGE SCALE GENOMIC DNA]</scope>
    <source>
        <strain evidence="1 2">Lac-M11</strain>
    </source>
</reference>
<dbReference type="EMBL" id="JAADJS010000005">
    <property type="protein sequence ID" value="NGX89468.1"/>
    <property type="molecule type" value="Genomic_DNA"/>
</dbReference>
<proteinExistence type="predicted"/>
<protein>
    <submittedName>
        <fullName evidence="1">Uncharacterized protein</fullName>
    </submittedName>
</protein>
<dbReference type="Proteomes" id="UP000476696">
    <property type="component" value="Unassembled WGS sequence"/>
</dbReference>
<comment type="caution">
    <text evidence="1">The sequence shown here is derived from an EMBL/GenBank/DDBJ whole genome shotgun (WGS) entry which is preliminary data.</text>
</comment>
<keyword evidence="2" id="KW-1185">Reference proteome</keyword>
<dbReference type="RefSeq" id="WP_165061471.1">
    <property type="nucleotide sequence ID" value="NZ_JAADJS010000005.1"/>
</dbReference>
<organism evidence="1 2">
    <name type="scientific">Rahnella contaminans</name>
    <dbReference type="NCBI Taxonomy" id="2703882"/>
    <lineage>
        <taxon>Bacteria</taxon>
        <taxon>Pseudomonadati</taxon>
        <taxon>Pseudomonadota</taxon>
        <taxon>Gammaproteobacteria</taxon>
        <taxon>Enterobacterales</taxon>
        <taxon>Yersiniaceae</taxon>
        <taxon>Rahnella</taxon>
    </lineage>
</organism>
<accession>A0A6M2B8G0</accession>
<evidence type="ECO:0000313" key="2">
    <source>
        <dbReference type="Proteomes" id="UP000476696"/>
    </source>
</evidence>
<name>A0A6M2B8G0_9GAMM</name>
<evidence type="ECO:0000313" key="1">
    <source>
        <dbReference type="EMBL" id="NGX89468.1"/>
    </source>
</evidence>
<sequence length="172" mass="18872">MMRKITLTLIASLLPQIGYCQTSSDSLHERVIFAIAHNDAAALTSRDYEEIQNKITRGDTEYISLYPELTQEPFLGAAAFQEGIDTALALALTVNTPATLKQVTPHNINIVCGMPFIEPTEKMIERYYTSAHAQLAGTGKSGAACLDILEGQMKDIKAADKAGKMEWGEDEY</sequence>
<dbReference type="AlphaFoldDB" id="A0A6M2B8G0"/>